<proteinExistence type="predicted"/>
<keyword evidence="3" id="KW-0812">Transmembrane</keyword>
<dbReference type="Proteomes" id="UP000536179">
    <property type="component" value="Unassembled WGS sequence"/>
</dbReference>
<dbReference type="AlphaFoldDB" id="A0A7W5DUL1"/>
<dbReference type="InterPro" id="IPR013320">
    <property type="entry name" value="ConA-like_dom_sf"/>
</dbReference>
<keyword evidence="3" id="KW-1133">Transmembrane helix</keyword>
<gene>
    <name evidence="5" type="ORF">FHS27_000107</name>
</gene>
<dbReference type="InterPro" id="IPR012373">
    <property type="entry name" value="Ferrdict_sens_TM"/>
</dbReference>
<dbReference type="EMBL" id="JACHXU010000001">
    <property type="protein sequence ID" value="MBB3204343.1"/>
    <property type="molecule type" value="Genomic_DNA"/>
</dbReference>
<dbReference type="PANTHER" id="PTHR30273">
    <property type="entry name" value="PERIPLASMIC SIGNAL SENSOR AND SIGMA FACTOR ACTIVATOR FECR-RELATED"/>
    <property type="match status" value="1"/>
</dbReference>
<sequence length="590" mass="65478">MMDEQNEPSRSSLQALRRDREYIELLSLAIDGTPSEKDFTNLQERLKTDSEARKHYIRHRLLEAGIAREVSVDAVGGMVDQIGYAADVKPVDSEAEVRSLEALSRSIETASSYRGVTQRQSRWSMWIGQHAAVIIPWVMLVGGCVAVLIGQRPNFWFEGESVVLPSPVAVAQVDHTDAQVTAMLVDEAGAKFADNRSTDDVIFSPGDYELLEGTVHLRFASGVDLVMKAPAKLAIDDLLHARLAFGAVRAIVPPSAVGFTIATTDVNFEDVGTEFGLNVSKKTGESTMQVFDGQVNVRESATNGLMKSVYEGDWVRYANGKAKQGGEPDGQQFPSPGEIGYLRWKTIGQHHTDDPSLIGWFPFIKKEDSETLFNSASNSVVTSGRIHGPRWVSGRWAGKEALLFDRDTDFVEFEIPGEYQEITVAVWLQVDRLDREMIAICNSNHGDDGDLHFQMNRYGLPRGGIMGAPREELRWVGDPVPIGKWVHVVSVTSIPDCRSDIYVNGKIVTQSTLVQSDFKISPGVCRLGNWVSYAQFSERPPRSLRGRMDEVAIWKRALTDEEISTLVDEGRPSLVWSRDNPPLEHPLPKP</sequence>
<dbReference type="InterPro" id="IPR006558">
    <property type="entry name" value="LamG-like"/>
</dbReference>
<keyword evidence="2" id="KW-1015">Disulfide bond</keyword>
<accession>A0A7W5DUL1</accession>
<dbReference type="SMART" id="SM00560">
    <property type="entry name" value="LamGL"/>
    <property type="match status" value="1"/>
</dbReference>
<dbReference type="SUPFAM" id="SSF49899">
    <property type="entry name" value="Concanavalin A-like lectins/glucanases"/>
    <property type="match status" value="1"/>
</dbReference>
<feature type="transmembrane region" description="Helical" evidence="3">
    <location>
        <begin position="131"/>
        <end position="150"/>
    </location>
</feature>
<protein>
    <recommendedName>
        <fullName evidence="4">LamG-like jellyroll fold domain-containing protein</fullName>
    </recommendedName>
</protein>
<evidence type="ECO:0000256" key="1">
    <source>
        <dbReference type="ARBA" id="ARBA00022729"/>
    </source>
</evidence>
<reference evidence="5 6" key="1">
    <citation type="submission" date="2020-08" db="EMBL/GenBank/DDBJ databases">
        <title>Genomic Encyclopedia of Type Strains, Phase III (KMG-III): the genomes of soil and plant-associated and newly described type strains.</title>
        <authorList>
            <person name="Whitman W."/>
        </authorList>
    </citation>
    <scope>NUCLEOTIDE SEQUENCE [LARGE SCALE GENOMIC DNA]</scope>
    <source>
        <strain evidence="5 6">CECT 8075</strain>
    </source>
</reference>
<feature type="domain" description="LamG-like jellyroll fold" evidence="4">
    <location>
        <begin position="420"/>
        <end position="561"/>
    </location>
</feature>
<dbReference type="Gene3D" id="2.60.120.200">
    <property type="match status" value="1"/>
</dbReference>
<comment type="caution">
    <text evidence="5">The sequence shown here is derived from an EMBL/GenBank/DDBJ whole genome shotgun (WGS) entry which is preliminary data.</text>
</comment>
<keyword evidence="6" id="KW-1185">Reference proteome</keyword>
<keyword evidence="3" id="KW-0472">Membrane</keyword>
<dbReference type="Pfam" id="PF13385">
    <property type="entry name" value="Laminin_G_3"/>
    <property type="match status" value="1"/>
</dbReference>
<evidence type="ECO:0000313" key="6">
    <source>
        <dbReference type="Proteomes" id="UP000536179"/>
    </source>
</evidence>
<dbReference type="PANTHER" id="PTHR30273:SF2">
    <property type="entry name" value="PROTEIN FECR"/>
    <property type="match status" value="1"/>
</dbReference>
<evidence type="ECO:0000259" key="4">
    <source>
        <dbReference type="SMART" id="SM00560"/>
    </source>
</evidence>
<evidence type="ECO:0000256" key="3">
    <source>
        <dbReference type="SAM" id="Phobius"/>
    </source>
</evidence>
<organism evidence="5 6">
    <name type="scientific">Aporhodopirellula rubra</name>
    <dbReference type="NCBI Taxonomy" id="980271"/>
    <lineage>
        <taxon>Bacteria</taxon>
        <taxon>Pseudomonadati</taxon>
        <taxon>Planctomycetota</taxon>
        <taxon>Planctomycetia</taxon>
        <taxon>Pirellulales</taxon>
        <taxon>Pirellulaceae</taxon>
        <taxon>Aporhodopirellula</taxon>
    </lineage>
</organism>
<evidence type="ECO:0000313" key="5">
    <source>
        <dbReference type="EMBL" id="MBB3204343.1"/>
    </source>
</evidence>
<dbReference type="GO" id="GO:0016989">
    <property type="term" value="F:sigma factor antagonist activity"/>
    <property type="evidence" value="ECO:0007669"/>
    <property type="project" value="TreeGrafter"/>
</dbReference>
<evidence type="ECO:0000256" key="2">
    <source>
        <dbReference type="ARBA" id="ARBA00023157"/>
    </source>
</evidence>
<dbReference type="RefSeq" id="WP_184300271.1">
    <property type="nucleotide sequence ID" value="NZ_JACHXU010000001.1"/>
</dbReference>
<name>A0A7W5DUL1_9BACT</name>
<keyword evidence="1" id="KW-0732">Signal</keyword>